<evidence type="ECO:0000313" key="3">
    <source>
        <dbReference type="WBParaSite" id="ALUE_0001799801-mRNA-1"/>
    </source>
</evidence>
<reference evidence="3" key="1">
    <citation type="submission" date="2017-02" db="UniProtKB">
        <authorList>
            <consortium name="WormBaseParasite"/>
        </authorList>
    </citation>
    <scope>IDENTIFICATION</scope>
</reference>
<name>A0A0M3IHR7_ASCLU</name>
<evidence type="ECO:0000256" key="1">
    <source>
        <dbReference type="SAM" id="SignalP"/>
    </source>
</evidence>
<evidence type="ECO:0000313" key="2">
    <source>
        <dbReference type="Proteomes" id="UP000036681"/>
    </source>
</evidence>
<keyword evidence="1" id="KW-0732">Signal</keyword>
<dbReference type="AlphaFoldDB" id="A0A0M3IHR7"/>
<protein>
    <submittedName>
        <fullName evidence="3">Neuropeptide-Like Protein</fullName>
    </submittedName>
</protein>
<organism evidence="2 3">
    <name type="scientific">Ascaris lumbricoides</name>
    <name type="common">Giant roundworm</name>
    <dbReference type="NCBI Taxonomy" id="6252"/>
    <lineage>
        <taxon>Eukaryota</taxon>
        <taxon>Metazoa</taxon>
        <taxon>Ecdysozoa</taxon>
        <taxon>Nematoda</taxon>
        <taxon>Chromadorea</taxon>
        <taxon>Rhabditida</taxon>
        <taxon>Spirurina</taxon>
        <taxon>Ascaridomorpha</taxon>
        <taxon>Ascaridoidea</taxon>
        <taxon>Ascarididae</taxon>
        <taxon>Ascaris</taxon>
    </lineage>
</organism>
<proteinExistence type="predicted"/>
<dbReference type="WBParaSite" id="ALUE_0001799801-mRNA-1">
    <property type="protein sequence ID" value="ALUE_0001799801-mRNA-1"/>
    <property type="gene ID" value="ALUE_0001799801"/>
</dbReference>
<sequence length="113" mass="12557">MGSGQFNVYLCLLLISISSPCLSANDGKEEYESVQPKRSLFGRYVWGVNQGGRGFYGNGRQHARSISPELIPENSATSPLRVRKAHSLKSSLSREFGFGKPFVYFGGFFRNSQ</sequence>
<dbReference type="Proteomes" id="UP000036681">
    <property type="component" value="Unplaced"/>
</dbReference>
<feature type="signal peptide" evidence="1">
    <location>
        <begin position="1"/>
        <end position="23"/>
    </location>
</feature>
<accession>A0A0M3IHR7</accession>
<keyword evidence="2" id="KW-1185">Reference proteome</keyword>
<feature type="chain" id="PRO_5005657276" evidence="1">
    <location>
        <begin position="24"/>
        <end position="113"/>
    </location>
</feature>